<dbReference type="NCBIfam" id="TIGR00526">
    <property type="entry name" value="folB_dom"/>
    <property type="match status" value="1"/>
</dbReference>
<keyword evidence="9" id="KW-1185">Reference proteome</keyword>
<dbReference type="SMART" id="SM00905">
    <property type="entry name" value="FolB"/>
    <property type="match status" value="1"/>
</dbReference>
<evidence type="ECO:0000256" key="6">
    <source>
        <dbReference type="RuleBase" id="RU362079"/>
    </source>
</evidence>
<evidence type="ECO:0000256" key="5">
    <source>
        <dbReference type="ARBA" id="ARBA00023239"/>
    </source>
</evidence>
<comment type="pathway">
    <text evidence="2 6">Cofactor biosynthesis; tetrahydrofolate biosynthesis; 2-amino-4-hydroxy-6-hydroxymethyl-7,8-dihydropteridine diphosphate from 7,8-dihydroneopterin triphosphate: step 3/4.</text>
</comment>
<comment type="caution">
    <text evidence="8">The sequence shown here is derived from an EMBL/GenBank/DDBJ whole genome shotgun (WGS) entry which is preliminary data.</text>
</comment>
<evidence type="ECO:0000256" key="4">
    <source>
        <dbReference type="ARBA" id="ARBA00022909"/>
    </source>
</evidence>
<dbReference type="InterPro" id="IPR006156">
    <property type="entry name" value="Dihydroneopterin_aldolase"/>
</dbReference>
<dbReference type="NCBIfam" id="TIGR00525">
    <property type="entry name" value="folB"/>
    <property type="match status" value="1"/>
</dbReference>
<feature type="domain" description="Dihydroneopterin aldolase/epimerase" evidence="7">
    <location>
        <begin position="5"/>
        <end position="115"/>
    </location>
</feature>
<dbReference type="RefSeq" id="WP_376919192.1">
    <property type="nucleotide sequence ID" value="NZ_JBHRSW010000006.1"/>
</dbReference>
<dbReference type="InterPro" id="IPR006157">
    <property type="entry name" value="FolB_dom"/>
</dbReference>
<keyword evidence="5 6" id="KW-0456">Lyase</keyword>
<protein>
    <recommendedName>
        <fullName evidence="6">7,8-dihydroneopterin aldolase</fullName>
        <ecNumber evidence="6">4.1.2.25</ecNumber>
    </recommendedName>
</protein>
<dbReference type="EC" id="4.1.2.25" evidence="6"/>
<proteinExistence type="inferred from homology"/>
<name>A0ABV7FP68_9ALTE</name>
<dbReference type="InterPro" id="IPR043133">
    <property type="entry name" value="GTP-CH-I_C/QueF"/>
</dbReference>
<comment type="function">
    <text evidence="6">Catalyzes the conversion of 7,8-dihydroneopterin to 6-hydroxymethyl-7,8-dihydropterin.</text>
</comment>
<evidence type="ECO:0000259" key="7">
    <source>
        <dbReference type="SMART" id="SM00905"/>
    </source>
</evidence>
<reference evidence="9" key="1">
    <citation type="journal article" date="2019" name="Int. J. Syst. Evol. Microbiol.">
        <title>The Global Catalogue of Microorganisms (GCM) 10K type strain sequencing project: providing services to taxonomists for standard genome sequencing and annotation.</title>
        <authorList>
            <consortium name="The Broad Institute Genomics Platform"/>
            <consortium name="The Broad Institute Genome Sequencing Center for Infectious Disease"/>
            <person name="Wu L."/>
            <person name="Ma J."/>
        </authorList>
    </citation>
    <scope>NUCLEOTIDE SEQUENCE [LARGE SCALE GENOMIC DNA]</scope>
    <source>
        <strain evidence="9">KCTC 52473</strain>
    </source>
</reference>
<accession>A0ABV7FP68</accession>
<evidence type="ECO:0000256" key="1">
    <source>
        <dbReference type="ARBA" id="ARBA00001353"/>
    </source>
</evidence>
<dbReference type="GO" id="GO:0004150">
    <property type="term" value="F:dihydroneopterin aldolase activity"/>
    <property type="evidence" value="ECO:0007669"/>
    <property type="project" value="UniProtKB-EC"/>
</dbReference>
<dbReference type="Pfam" id="PF02152">
    <property type="entry name" value="FolB"/>
    <property type="match status" value="1"/>
</dbReference>
<gene>
    <name evidence="8" type="primary">folB</name>
    <name evidence="8" type="ORF">ACFOHL_05465</name>
</gene>
<comment type="catalytic activity">
    <reaction evidence="1 6">
        <text>7,8-dihydroneopterin = 6-hydroxymethyl-7,8-dihydropterin + glycolaldehyde</text>
        <dbReference type="Rhea" id="RHEA:10540"/>
        <dbReference type="ChEBI" id="CHEBI:17001"/>
        <dbReference type="ChEBI" id="CHEBI:17071"/>
        <dbReference type="ChEBI" id="CHEBI:44841"/>
        <dbReference type="EC" id="4.1.2.25"/>
    </reaction>
</comment>
<dbReference type="Gene3D" id="3.30.1130.10">
    <property type="match status" value="1"/>
</dbReference>
<organism evidence="8 9">
    <name type="scientific">Agaribacter flavus</name>
    <dbReference type="NCBI Taxonomy" id="1902781"/>
    <lineage>
        <taxon>Bacteria</taxon>
        <taxon>Pseudomonadati</taxon>
        <taxon>Pseudomonadota</taxon>
        <taxon>Gammaproteobacteria</taxon>
        <taxon>Alteromonadales</taxon>
        <taxon>Alteromonadaceae</taxon>
        <taxon>Agaribacter</taxon>
    </lineage>
</organism>
<evidence type="ECO:0000313" key="8">
    <source>
        <dbReference type="EMBL" id="MFC3121058.1"/>
    </source>
</evidence>
<keyword evidence="4 6" id="KW-0289">Folate biosynthesis</keyword>
<dbReference type="CDD" id="cd00534">
    <property type="entry name" value="DHNA_DHNTPE"/>
    <property type="match status" value="1"/>
</dbReference>
<evidence type="ECO:0000256" key="2">
    <source>
        <dbReference type="ARBA" id="ARBA00005013"/>
    </source>
</evidence>
<dbReference type="PANTHER" id="PTHR42844">
    <property type="entry name" value="DIHYDRONEOPTERIN ALDOLASE 1-RELATED"/>
    <property type="match status" value="1"/>
</dbReference>
<evidence type="ECO:0000256" key="3">
    <source>
        <dbReference type="ARBA" id="ARBA00005708"/>
    </source>
</evidence>
<dbReference type="Proteomes" id="UP001595478">
    <property type="component" value="Unassembled WGS sequence"/>
</dbReference>
<dbReference type="SUPFAM" id="SSF55620">
    <property type="entry name" value="Tetrahydrobiopterin biosynthesis enzymes-like"/>
    <property type="match status" value="1"/>
</dbReference>
<comment type="similarity">
    <text evidence="3 6">Belongs to the DHNA family.</text>
</comment>
<sequence length="126" mass="14004">MKDTVFIQGLELSTIIGVYDFERNEKQRVIVDIEIATDLSKASETDNIDDTVDYGHIAETLSQVASNSRFQLLEALGKEMLDTLFSYYPLKTVSLTINKPDIISNAKGVGVIMRRSKADSDKEGQA</sequence>
<dbReference type="PANTHER" id="PTHR42844:SF1">
    <property type="entry name" value="DIHYDRONEOPTERIN ALDOLASE 1-RELATED"/>
    <property type="match status" value="1"/>
</dbReference>
<dbReference type="EMBL" id="JBHRSW010000006">
    <property type="protein sequence ID" value="MFC3121058.1"/>
    <property type="molecule type" value="Genomic_DNA"/>
</dbReference>
<evidence type="ECO:0000313" key="9">
    <source>
        <dbReference type="Proteomes" id="UP001595478"/>
    </source>
</evidence>